<evidence type="ECO:0000256" key="3">
    <source>
        <dbReference type="ARBA" id="ARBA00023163"/>
    </source>
</evidence>
<dbReference type="InterPro" id="IPR032783">
    <property type="entry name" value="AraC_lig"/>
</dbReference>
<proteinExistence type="predicted"/>
<dbReference type="SMART" id="SM00342">
    <property type="entry name" value="HTH_ARAC"/>
    <property type="match status" value="1"/>
</dbReference>
<evidence type="ECO:0000259" key="4">
    <source>
        <dbReference type="PROSITE" id="PS01124"/>
    </source>
</evidence>
<accession>A0A4R5W5N2</accession>
<dbReference type="GO" id="GO:0003700">
    <property type="term" value="F:DNA-binding transcription factor activity"/>
    <property type="evidence" value="ECO:0007669"/>
    <property type="project" value="InterPro"/>
</dbReference>
<evidence type="ECO:0000313" key="5">
    <source>
        <dbReference type="EMBL" id="TDK68359.1"/>
    </source>
</evidence>
<dbReference type="RefSeq" id="WP_133324946.1">
    <property type="nucleotide sequence ID" value="NZ_SMYL01000001.1"/>
</dbReference>
<dbReference type="PANTHER" id="PTHR46796">
    <property type="entry name" value="HTH-TYPE TRANSCRIPTIONAL ACTIVATOR RHAS-RELATED"/>
    <property type="match status" value="1"/>
</dbReference>
<reference evidence="5 6" key="1">
    <citation type="submission" date="2019-03" db="EMBL/GenBank/DDBJ databases">
        <title>Sapientia aquatica gen. nov., sp. nov., isolated from a crater lake.</title>
        <authorList>
            <person name="Felfoldi T."/>
            <person name="Szabo A."/>
            <person name="Toth E."/>
            <person name="Schumann P."/>
            <person name="Keki Z."/>
            <person name="Marialigeti K."/>
            <person name="Mathe I."/>
        </authorList>
    </citation>
    <scope>NUCLEOTIDE SEQUENCE [LARGE SCALE GENOMIC DNA]</scope>
    <source>
        <strain evidence="5 6">SA-152</strain>
    </source>
</reference>
<dbReference type="Pfam" id="PF12833">
    <property type="entry name" value="HTH_18"/>
    <property type="match status" value="1"/>
</dbReference>
<evidence type="ECO:0000256" key="1">
    <source>
        <dbReference type="ARBA" id="ARBA00023015"/>
    </source>
</evidence>
<sequence>MNNDPLTPLLTHFKAQARLFYSGNLCDDVTFGEELGTGFLHLLKAGSVTMHDSTGYAVTLTEPTLVFYSRPTQHRFLPDPHSGADLVCASMRFEHKAFNPILFALPPRFECPLSALTGAENLLNLLFSEAFDQKPGRQEVLDRLFEVLLIDVLRVVLARADTEPGLLRSLNHPQISKTLAAIHANPAQEWSLDALAQLAGMSRSSFAAAFKSEVGDSPGNYLTRWRMTLAKSLIREGMPLKLVTERVGYNSQAGFLRAFKIVMGESPTSWKNSDSV</sequence>
<name>A0A4R5W5N2_9BURK</name>
<dbReference type="SUPFAM" id="SSF46689">
    <property type="entry name" value="Homeodomain-like"/>
    <property type="match status" value="2"/>
</dbReference>
<evidence type="ECO:0000256" key="2">
    <source>
        <dbReference type="ARBA" id="ARBA00023125"/>
    </source>
</evidence>
<dbReference type="AlphaFoldDB" id="A0A4R5W5N2"/>
<dbReference type="Pfam" id="PF12852">
    <property type="entry name" value="Cupin_6"/>
    <property type="match status" value="1"/>
</dbReference>
<keyword evidence="6" id="KW-1185">Reference proteome</keyword>
<keyword evidence="2" id="KW-0238">DNA-binding</keyword>
<dbReference type="Proteomes" id="UP000294829">
    <property type="component" value="Unassembled WGS sequence"/>
</dbReference>
<dbReference type="PANTHER" id="PTHR46796:SF7">
    <property type="entry name" value="ARAC FAMILY TRANSCRIPTIONAL REGULATOR"/>
    <property type="match status" value="1"/>
</dbReference>
<dbReference type="InterPro" id="IPR009057">
    <property type="entry name" value="Homeodomain-like_sf"/>
</dbReference>
<protein>
    <submittedName>
        <fullName evidence="5">AraC family transcriptional regulator</fullName>
    </submittedName>
</protein>
<dbReference type="PROSITE" id="PS01124">
    <property type="entry name" value="HTH_ARAC_FAMILY_2"/>
    <property type="match status" value="1"/>
</dbReference>
<dbReference type="Gene3D" id="1.10.10.60">
    <property type="entry name" value="Homeodomain-like"/>
    <property type="match status" value="1"/>
</dbReference>
<dbReference type="OrthoDB" id="9789899at2"/>
<comment type="caution">
    <text evidence="5">The sequence shown here is derived from an EMBL/GenBank/DDBJ whole genome shotgun (WGS) entry which is preliminary data.</text>
</comment>
<keyword evidence="3" id="KW-0804">Transcription</keyword>
<dbReference type="EMBL" id="SMYL01000001">
    <property type="protein sequence ID" value="TDK68359.1"/>
    <property type="molecule type" value="Genomic_DNA"/>
</dbReference>
<gene>
    <name evidence="5" type="ORF">E2I14_02115</name>
</gene>
<dbReference type="InterPro" id="IPR050204">
    <property type="entry name" value="AraC_XylS_family_regulators"/>
</dbReference>
<organism evidence="5 6">
    <name type="scientific">Sapientia aquatica</name>
    <dbReference type="NCBI Taxonomy" id="1549640"/>
    <lineage>
        <taxon>Bacteria</taxon>
        <taxon>Pseudomonadati</taxon>
        <taxon>Pseudomonadota</taxon>
        <taxon>Betaproteobacteria</taxon>
        <taxon>Burkholderiales</taxon>
        <taxon>Oxalobacteraceae</taxon>
        <taxon>Sapientia</taxon>
    </lineage>
</organism>
<keyword evidence="1" id="KW-0805">Transcription regulation</keyword>
<feature type="domain" description="HTH araC/xylS-type" evidence="4">
    <location>
        <begin position="176"/>
        <end position="273"/>
    </location>
</feature>
<dbReference type="InterPro" id="IPR018060">
    <property type="entry name" value="HTH_AraC"/>
</dbReference>
<dbReference type="GO" id="GO:0043565">
    <property type="term" value="F:sequence-specific DNA binding"/>
    <property type="evidence" value="ECO:0007669"/>
    <property type="project" value="InterPro"/>
</dbReference>
<evidence type="ECO:0000313" key="6">
    <source>
        <dbReference type="Proteomes" id="UP000294829"/>
    </source>
</evidence>